<dbReference type="GO" id="GO:0000993">
    <property type="term" value="F:RNA polymerase II complex binding"/>
    <property type="evidence" value="ECO:0007669"/>
    <property type="project" value="InterPro"/>
</dbReference>
<gene>
    <name evidence="6" type="ORF">O6P43_005887</name>
</gene>
<dbReference type="Gene3D" id="1.25.40.90">
    <property type="match status" value="1"/>
</dbReference>
<dbReference type="InterPro" id="IPR008942">
    <property type="entry name" value="ENTH_VHS"/>
</dbReference>
<evidence type="ECO:0000256" key="1">
    <source>
        <dbReference type="ARBA" id="ARBA00022664"/>
    </source>
</evidence>
<feature type="region of interest" description="Disordered" evidence="3">
    <location>
        <begin position="830"/>
        <end position="876"/>
    </location>
</feature>
<reference evidence="6" key="1">
    <citation type="journal article" date="2023" name="Science">
        <title>Elucidation of the pathway for biosynthesis of saponin adjuvants from the soapbark tree.</title>
        <authorList>
            <person name="Reed J."/>
            <person name="Orme A."/>
            <person name="El-Demerdash A."/>
            <person name="Owen C."/>
            <person name="Martin L.B.B."/>
            <person name="Misra R.C."/>
            <person name="Kikuchi S."/>
            <person name="Rejzek M."/>
            <person name="Martin A.C."/>
            <person name="Harkess A."/>
            <person name="Leebens-Mack J."/>
            <person name="Louveau T."/>
            <person name="Stephenson M.J."/>
            <person name="Osbourn A."/>
        </authorList>
    </citation>
    <scope>NUCLEOTIDE SEQUENCE</scope>
    <source>
        <strain evidence="6">S10</strain>
    </source>
</reference>
<dbReference type="GO" id="GO:0005737">
    <property type="term" value="C:cytoplasm"/>
    <property type="evidence" value="ECO:0007669"/>
    <property type="project" value="TreeGrafter"/>
</dbReference>
<feature type="compositionally biased region" description="Polar residues" evidence="3">
    <location>
        <begin position="208"/>
        <end position="227"/>
    </location>
</feature>
<dbReference type="SMART" id="SM00582">
    <property type="entry name" value="RPR"/>
    <property type="match status" value="1"/>
</dbReference>
<dbReference type="InterPro" id="IPR045154">
    <property type="entry name" value="PCF11-like"/>
</dbReference>
<feature type="compositionally biased region" description="Polar residues" evidence="3">
    <location>
        <begin position="763"/>
        <end position="785"/>
    </location>
</feature>
<evidence type="ECO:0000259" key="4">
    <source>
        <dbReference type="PROSITE" id="PS50157"/>
    </source>
</evidence>
<accession>A0AAD7Q717</accession>
<name>A0AAD7Q717_QUISA</name>
<dbReference type="InterPro" id="IPR057242">
    <property type="entry name" value="PCFS4-like"/>
</dbReference>
<dbReference type="CDD" id="cd16982">
    <property type="entry name" value="CID_Pcf11"/>
    <property type="match status" value="1"/>
</dbReference>
<dbReference type="FunFam" id="1.25.40.90:FF:000023">
    <property type="entry name" value="polyadenylation and cleavage factor homolog 4"/>
    <property type="match status" value="1"/>
</dbReference>
<feature type="region of interest" description="Disordered" evidence="3">
    <location>
        <begin position="554"/>
        <end position="581"/>
    </location>
</feature>
<dbReference type="PROSITE" id="PS00028">
    <property type="entry name" value="ZINC_FINGER_C2H2_1"/>
    <property type="match status" value="1"/>
</dbReference>
<dbReference type="KEGG" id="qsa:O6P43_005887"/>
<feature type="region of interest" description="Disordered" evidence="3">
    <location>
        <begin position="208"/>
        <end position="232"/>
    </location>
</feature>
<dbReference type="Proteomes" id="UP001163823">
    <property type="component" value="Chromosome 3"/>
</dbReference>
<feature type="domain" description="CID" evidence="5">
    <location>
        <begin position="73"/>
        <end position="201"/>
    </location>
</feature>
<feature type="compositionally biased region" description="Low complexity" evidence="3">
    <location>
        <begin position="793"/>
        <end position="808"/>
    </location>
</feature>
<proteinExistence type="predicted"/>
<dbReference type="PANTHER" id="PTHR15921:SF3">
    <property type="entry name" value="PRE-MRNA CLEAVAGE COMPLEX 2 PROTEIN PCF11"/>
    <property type="match status" value="1"/>
</dbReference>
<dbReference type="SUPFAM" id="SSF48464">
    <property type="entry name" value="ENTH/VHS domain"/>
    <property type="match status" value="1"/>
</dbReference>
<sequence length="1084" mass="117949">MEMESSRRPFDRSRETGIKKPRLTGEIERVSNPNGRPFPQRPVASSVVNVVSSSRIRINDRDLENEYQPQPPQYQELVTQYKTALAELTFNSKPIITNLTIIAGENLYAAKAVAATVCANIIEVPSEQKLPSLYLLDSIVKNIGRNYIKYFAARLPEVFCKAYRQVDPSVHSSMRHLFGTWKGVFPPQSLQMIEKELRFNTAVNGSSAGATTLRTDSQSQRQPQSIHVNPKYLERQRIQQSSRAKGMANDGTVANLTEDAETLDGAASMSAGRPWVDRTNILHSHGDALNDPINEKSLASYGRNEYGSDLPRNPNSIGKTGGRGTELGHEKACYKAGSGVADTKSSQRNGLNIKHGLSDYETLKSTNVDARVQPIKSLTSIRGSGLSSSWKNSEEEEFMWDDMNSRLADHGPPNISSNSRKDRWTPADVESLGIENHLEKVDGMHEVLSRVNRETSIDSLSAGDKQPTAFTHRSSKPLLLKDSHWIDGVIQKSVDRQGYSSTGGGLSNSANPSVVRMGGRPQMGSSRVGASGVGLLKNATTGSAGIVEQQCFQSVGATSPSEQSPLRQRPSSPPLTAHHSQHQMRNFAELGYSQILKTSQFAGGLHNQSTQDSLPILPSNVQVGNLQRSQPKVLQASAPSTSSQSRQFHAFSQQKQLDSLQSEGSDKTQKPPIQVNHGTRSKVANFTSDNSVSLDAESPEQSDASSLIAAVMKSGIFSNNRISSSLPKTSLQEMGNRQSGVKSPLKSGQPPSQIPSSGMGVASPSSLGPSSKDNLSTSNTSQTEVGQPPLPPSTVSSTSAPTSNSVTNAANPISNLLSSLVSKGLISAKKETLPRGSPELTRLQDQSQEITTSTSVPGSPNDAPSFPDPSTSNEVSIPDRAAKTSVMLPHPSTEEIKNLIGFEFKPNKIRELHPDVIKNLYDYLPHCCSICHIRLKLQDQLDRHLQWHALRKPERDGVIGALKGWYADSRDLGAREAGFPSDFDSTDSVDDYAMDTDRGEPMVPAEENQCVCVLCGDLFEDFYSQERDEWMFKGAIHMNMADCNDEIGSITCSAIKGPIVHAKCISESSLHDLVLSSSIKMEHD</sequence>
<dbReference type="GO" id="GO:0031124">
    <property type="term" value="P:mRNA 3'-end processing"/>
    <property type="evidence" value="ECO:0007669"/>
    <property type="project" value="InterPro"/>
</dbReference>
<keyword evidence="2" id="KW-0479">Metal-binding</keyword>
<organism evidence="6 7">
    <name type="scientific">Quillaja saponaria</name>
    <name type="common">Soap bark tree</name>
    <dbReference type="NCBI Taxonomy" id="32244"/>
    <lineage>
        <taxon>Eukaryota</taxon>
        <taxon>Viridiplantae</taxon>
        <taxon>Streptophyta</taxon>
        <taxon>Embryophyta</taxon>
        <taxon>Tracheophyta</taxon>
        <taxon>Spermatophyta</taxon>
        <taxon>Magnoliopsida</taxon>
        <taxon>eudicotyledons</taxon>
        <taxon>Gunneridae</taxon>
        <taxon>Pentapetalae</taxon>
        <taxon>rosids</taxon>
        <taxon>fabids</taxon>
        <taxon>Fabales</taxon>
        <taxon>Quillajaceae</taxon>
        <taxon>Quillaja</taxon>
    </lineage>
</organism>
<keyword evidence="7" id="KW-1185">Reference proteome</keyword>
<dbReference type="InterPro" id="IPR006569">
    <property type="entry name" value="CID_dom"/>
</dbReference>
<feature type="compositionally biased region" description="Polar residues" evidence="3">
    <location>
        <begin position="720"/>
        <end position="741"/>
    </location>
</feature>
<dbReference type="PROSITE" id="PS51391">
    <property type="entry name" value="CID"/>
    <property type="match status" value="1"/>
</dbReference>
<dbReference type="GO" id="GO:0006369">
    <property type="term" value="P:termination of RNA polymerase II transcription"/>
    <property type="evidence" value="ECO:0007669"/>
    <property type="project" value="InterPro"/>
</dbReference>
<evidence type="ECO:0000259" key="5">
    <source>
        <dbReference type="PROSITE" id="PS51391"/>
    </source>
</evidence>
<evidence type="ECO:0000256" key="3">
    <source>
        <dbReference type="SAM" id="MobiDB-lite"/>
    </source>
</evidence>
<keyword evidence="2" id="KW-0863">Zinc-finger</keyword>
<feature type="compositionally biased region" description="Basic and acidic residues" evidence="3">
    <location>
        <begin position="1"/>
        <end position="29"/>
    </location>
</feature>
<feature type="region of interest" description="Disordered" evidence="3">
    <location>
        <begin position="1"/>
        <end position="43"/>
    </location>
</feature>
<dbReference type="GO" id="GO:0008270">
    <property type="term" value="F:zinc ion binding"/>
    <property type="evidence" value="ECO:0007669"/>
    <property type="project" value="UniProtKB-KW"/>
</dbReference>
<dbReference type="InterPro" id="IPR013087">
    <property type="entry name" value="Znf_C2H2_type"/>
</dbReference>
<dbReference type="AlphaFoldDB" id="A0AAD7Q717"/>
<dbReference type="Pfam" id="PF23228">
    <property type="entry name" value="zf_PCFS4"/>
    <property type="match status" value="1"/>
</dbReference>
<dbReference type="Pfam" id="PF04818">
    <property type="entry name" value="CID"/>
    <property type="match status" value="1"/>
</dbReference>
<evidence type="ECO:0000313" key="7">
    <source>
        <dbReference type="Proteomes" id="UP001163823"/>
    </source>
</evidence>
<feature type="region of interest" description="Disordered" evidence="3">
    <location>
        <begin position="627"/>
        <end position="682"/>
    </location>
</feature>
<feature type="domain" description="C2H2-type" evidence="4">
    <location>
        <begin position="926"/>
        <end position="953"/>
    </location>
</feature>
<dbReference type="EMBL" id="JARAOO010000003">
    <property type="protein sequence ID" value="KAJ7976061.1"/>
    <property type="molecule type" value="Genomic_DNA"/>
</dbReference>
<feature type="compositionally biased region" description="Low complexity" evidence="3">
    <location>
        <begin position="747"/>
        <end position="758"/>
    </location>
</feature>
<feature type="compositionally biased region" description="Low complexity" evidence="3">
    <location>
        <begin position="559"/>
        <end position="570"/>
    </location>
</feature>
<feature type="compositionally biased region" description="Polar residues" evidence="3">
    <location>
        <begin position="843"/>
        <end position="858"/>
    </location>
</feature>
<evidence type="ECO:0000313" key="6">
    <source>
        <dbReference type="EMBL" id="KAJ7976061.1"/>
    </source>
</evidence>
<dbReference type="GO" id="GO:0003729">
    <property type="term" value="F:mRNA binding"/>
    <property type="evidence" value="ECO:0007669"/>
    <property type="project" value="InterPro"/>
</dbReference>
<keyword evidence="2" id="KW-0862">Zinc</keyword>
<protein>
    <submittedName>
        <fullName evidence="6">Polyadenylation and cleavage factor-like 4-like</fullName>
    </submittedName>
</protein>
<evidence type="ECO:0000256" key="2">
    <source>
        <dbReference type="PROSITE-ProRule" id="PRU00042"/>
    </source>
</evidence>
<feature type="region of interest" description="Disordered" evidence="3">
    <location>
        <begin position="302"/>
        <end position="325"/>
    </location>
</feature>
<dbReference type="PANTHER" id="PTHR15921">
    <property type="entry name" value="PRE-MRNA CLEAVAGE COMPLEX II"/>
    <property type="match status" value="1"/>
</dbReference>
<feature type="region of interest" description="Disordered" evidence="3">
    <location>
        <begin position="720"/>
        <end position="808"/>
    </location>
</feature>
<dbReference type="PROSITE" id="PS50157">
    <property type="entry name" value="ZINC_FINGER_C2H2_2"/>
    <property type="match status" value="1"/>
</dbReference>
<dbReference type="InterPro" id="IPR047415">
    <property type="entry name" value="Pcf11_CID"/>
</dbReference>
<keyword evidence="1" id="KW-0507">mRNA processing</keyword>
<dbReference type="GO" id="GO:0005849">
    <property type="term" value="C:mRNA cleavage factor complex"/>
    <property type="evidence" value="ECO:0007669"/>
    <property type="project" value="TreeGrafter"/>
</dbReference>
<feature type="compositionally biased region" description="Polar residues" evidence="3">
    <location>
        <begin position="627"/>
        <end position="663"/>
    </location>
</feature>
<comment type="caution">
    <text evidence="6">The sequence shown here is derived from an EMBL/GenBank/DDBJ whole genome shotgun (WGS) entry which is preliminary data.</text>
</comment>